<proteinExistence type="predicted"/>
<protein>
    <recommendedName>
        <fullName evidence="3">SIR2-like domain-containing protein</fullName>
    </recommendedName>
</protein>
<dbReference type="RefSeq" id="WP_002247885.1">
    <property type="nucleotide sequence ID" value="NZ_CP017257.1"/>
</dbReference>
<dbReference type="AlphaFoldDB" id="A0AB36RT93"/>
<evidence type="ECO:0000313" key="1">
    <source>
        <dbReference type="EMBL" id="PBJ88439.1"/>
    </source>
</evidence>
<sequence>MSSTISWDVSLIDALARRQAVVMLGAGVSRNSTNEHGMRPKTWKDFLETCANQLDKPNVVKSLIDKNDFLTACELIKRSMARTKFDKLIKDEFNAGFVPAEIHEEIFKLDQAIIISPNFDSIYETYARQKTNGSILVKSYKDKDIAKYIRGGDNRLIIKSHGSARACP</sequence>
<gene>
    <name evidence="1" type="ORF">CNQ34_11940</name>
</gene>
<evidence type="ECO:0000313" key="2">
    <source>
        <dbReference type="Proteomes" id="UP000217930"/>
    </source>
</evidence>
<organism evidence="1 2">
    <name type="scientific">Neisseria meningitidis</name>
    <dbReference type="NCBI Taxonomy" id="487"/>
    <lineage>
        <taxon>Bacteria</taxon>
        <taxon>Pseudomonadati</taxon>
        <taxon>Pseudomonadota</taxon>
        <taxon>Betaproteobacteria</taxon>
        <taxon>Neisseriales</taxon>
        <taxon>Neisseriaceae</taxon>
        <taxon>Neisseria</taxon>
    </lineage>
</organism>
<accession>A0AB36RT93</accession>
<comment type="caution">
    <text evidence="1">The sequence shown here is derived from an EMBL/GenBank/DDBJ whole genome shotgun (WGS) entry which is preliminary data.</text>
</comment>
<reference evidence="1 2" key="1">
    <citation type="journal article" date="2017" name="Clin. Infect. Dis.">
        <title>Increased Risk for Meningococcal Disease among Men who have Sex with Men in the United States, 2012-2015.</title>
        <authorList>
            <person name="Folaranmi T.A."/>
            <person name="Kretz C.B."/>
            <person name="Kamiya H."/>
            <person name="MacNeil J.R."/>
            <person name="Whaley M.J."/>
            <person name="Blain A."/>
            <person name="Antwi M."/>
            <person name="Dorsinville M."/>
            <person name="Pacilli M."/>
            <person name="Smith S."/>
            <person name="Civen R."/>
            <person name="Ngo V."/>
            <person name="Winter K."/>
            <person name="Harriman K."/>
            <person name="Wang X."/>
            <person name="Bowen V.B."/>
            <person name="Patel M."/>
            <person name="Martin S."/>
            <person name="Misegades L."/>
            <person name="Meyer S.A."/>
        </authorList>
    </citation>
    <scope>NUCLEOTIDE SEQUENCE [LARGE SCALE GENOMIC DNA]</scope>
    <source>
        <strain evidence="1 2">M26503</strain>
    </source>
</reference>
<name>A0AB36RT93_NEIME</name>
<dbReference type="Proteomes" id="UP000217930">
    <property type="component" value="Unassembled WGS sequence"/>
</dbReference>
<evidence type="ECO:0008006" key="3">
    <source>
        <dbReference type="Google" id="ProtNLM"/>
    </source>
</evidence>
<dbReference type="EMBL" id="NTLY01000002">
    <property type="protein sequence ID" value="PBJ88439.1"/>
    <property type="molecule type" value="Genomic_DNA"/>
</dbReference>